<sequence>MTDQDHTKTGAGVQDLVDRIRDQGVLAANEKADQIIKDAEAKSAKLLLEAKREVAQLRESTRIEIESNHAAALGALKLSARDTVLQLEAKVASAFEVFVQRLVTSATCDEEFIKSCVLVLAGHVEKELIGDKEIQILISESILMGQPNEKLSECTNQTILGLCSEMLREGVELIPSSEIEGGASVRLVKEKLEIDLSDKAISRLLYQRILPRFKAIFEGNE</sequence>
<keyword evidence="1" id="KW-0175">Coiled coil</keyword>
<proteinExistence type="predicted"/>
<evidence type="ECO:0000313" key="3">
    <source>
        <dbReference type="Proteomes" id="UP001160519"/>
    </source>
</evidence>
<keyword evidence="3" id="KW-1185">Reference proteome</keyword>
<name>A0AA43TL30_9GAMM</name>
<organism evidence="2 3">
    <name type="scientific">Candidatus Methylobacter titanis</name>
    <dbReference type="NCBI Taxonomy" id="3053457"/>
    <lineage>
        <taxon>Bacteria</taxon>
        <taxon>Pseudomonadati</taxon>
        <taxon>Pseudomonadota</taxon>
        <taxon>Gammaproteobacteria</taxon>
        <taxon>Methylococcales</taxon>
        <taxon>Methylococcaceae</taxon>
        <taxon>Methylobacter</taxon>
    </lineage>
</organism>
<accession>A0AA43TL30</accession>
<dbReference type="AlphaFoldDB" id="A0AA43TL30"/>
<dbReference type="Gene3D" id="1.20.5.2950">
    <property type="match status" value="1"/>
</dbReference>
<evidence type="ECO:0000256" key="1">
    <source>
        <dbReference type="SAM" id="Coils"/>
    </source>
</evidence>
<comment type="caution">
    <text evidence="2">The sequence shown here is derived from an EMBL/GenBank/DDBJ whole genome shotgun (WGS) entry which is preliminary data.</text>
</comment>
<dbReference type="EMBL" id="JAQSDF010000012">
    <property type="protein sequence ID" value="MDI1230692.1"/>
    <property type="molecule type" value="Genomic_DNA"/>
</dbReference>
<reference evidence="2" key="1">
    <citation type="submission" date="2023-01" db="EMBL/GenBank/DDBJ databases">
        <title>Biogeochemical cycle of methane in antarctic sediments.</title>
        <authorList>
            <person name="Roldan D.M."/>
            <person name="Menes R.J."/>
        </authorList>
    </citation>
    <scope>NUCLEOTIDE SEQUENCE [LARGE SCALE GENOMIC DNA]</scope>
    <source>
        <strain evidence="2">K-2018 MAG008</strain>
    </source>
</reference>
<feature type="coiled-coil region" evidence="1">
    <location>
        <begin position="29"/>
        <end position="56"/>
    </location>
</feature>
<evidence type="ECO:0008006" key="4">
    <source>
        <dbReference type="Google" id="ProtNLM"/>
    </source>
</evidence>
<gene>
    <name evidence="2" type="ORF">PSU93_06045</name>
</gene>
<evidence type="ECO:0000313" key="2">
    <source>
        <dbReference type="EMBL" id="MDI1230692.1"/>
    </source>
</evidence>
<dbReference type="Proteomes" id="UP001160519">
    <property type="component" value="Unassembled WGS sequence"/>
</dbReference>
<protein>
    <recommendedName>
        <fullName evidence="4">V-type ATP synthase subunit E</fullName>
    </recommendedName>
</protein>